<evidence type="ECO:0000259" key="2">
    <source>
        <dbReference type="Pfam" id="PF04266"/>
    </source>
</evidence>
<dbReference type="InterPro" id="IPR015947">
    <property type="entry name" value="PUA-like_sf"/>
</dbReference>
<organism evidence="3 4">
    <name type="scientific">Thalassoglobus neptunius</name>
    <dbReference type="NCBI Taxonomy" id="1938619"/>
    <lineage>
        <taxon>Bacteria</taxon>
        <taxon>Pseudomonadati</taxon>
        <taxon>Planctomycetota</taxon>
        <taxon>Planctomycetia</taxon>
        <taxon>Planctomycetales</taxon>
        <taxon>Planctomycetaceae</taxon>
        <taxon>Thalassoglobus</taxon>
    </lineage>
</organism>
<reference evidence="3 4" key="1">
    <citation type="submission" date="2019-02" db="EMBL/GenBank/DDBJ databases">
        <title>Deep-cultivation of Planctomycetes and their phenomic and genomic characterization uncovers novel biology.</title>
        <authorList>
            <person name="Wiegand S."/>
            <person name="Jogler M."/>
            <person name="Boedeker C."/>
            <person name="Pinto D."/>
            <person name="Vollmers J."/>
            <person name="Rivas-Marin E."/>
            <person name="Kohn T."/>
            <person name="Peeters S.H."/>
            <person name="Heuer A."/>
            <person name="Rast P."/>
            <person name="Oberbeckmann S."/>
            <person name="Bunk B."/>
            <person name="Jeske O."/>
            <person name="Meyerdierks A."/>
            <person name="Storesund J.E."/>
            <person name="Kallscheuer N."/>
            <person name="Luecker S."/>
            <person name="Lage O.M."/>
            <person name="Pohl T."/>
            <person name="Merkel B.J."/>
            <person name="Hornburger P."/>
            <person name="Mueller R.-W."/>
            <person name="Bruemmer F."/>
            <person name="Labrenz M."/>
            <person name="Spormann A.M."/>
            <person name="Op Den Camp H."/>
            <person name="Overmann J."/>
            <person name="Amann R."/>
            <person name="Jetten M.S.M."/>
            <person name="Mascher T."/>
            <person name="Medema M.H."/>
            <person name="Devos D.P."/>
            <person name="Kaster A.-K."/>
            <person name="Ovreas L."/>
            <person name="Rohde M."/>
            <person name="Galperin M.Y."/>
            <person name="Jogler C."/>
        </authorList>
    </citation>
    <scope>NUCLEOTIDE SEQUENCE [LARGE SCALE GENOMIC DNA]</scope>
    <source>
        <strain evidence="3 4">KOR42</strain>
    </source>
</reference>
<evidence type="ECO:0000313" key="3">
    <source>
        <dbReference type="EMBL" id="TWT57144.1"/>
    </source>
</evidence>
<protein>
    <submittedName>
        <fullName evidence="3">ASCH domain protein</fullName>
    </submittedName>
</protein>
<dbReference type="EMBL" id="SIHI01000001">
    <property type="protein sequence ID" value="TWT57144.1"/>
    <property type="molecule type" value="Genomic_DNA"/>
</dbReference>
<dbReference type="Pfam" id="PF04266">
    <property type="entry name" value="ASCH"/>
    <property type="match status" value="1"/>
</dbReference>
<dbReference type="AlphaFoldDB" id="A0A5C5X1Y4"/>
<feature type="domain" description="ASCH" evidence="2">
    <location>
        <begin position="53"/>
        <end position="139"/>
    </location>
</feature>
<proteinExistence type="predicted"/>
<sequence>MVFSNSHERLQHLSNETRAERPRKFRVKRASSIEQVIVSSDPQQHPNPELIALAIQQPWAELILRGIKTVEIRSVSPGTQSLVYLYSSRQLSRIASAQTAIEKYDLDRKTLPTGVIVGTVTINGCTSSTASDADAACVSPQELEGLYSWHLEDPQRIAPCLTPKYFPYGMWFYPFRRRSSGPSRKKTTDDSTA</sequence>
<dbReference type="SUPFAM" id="SSF88697">
    <property type="entry name" value="PUA domain-like"/>
    <property type="match status" value="1"/>
</dbReference>
<feature type="region of interest" description="Disordered" evidence="1">
    <location>
        <begin position="1"/>
        <end position="23"/>
    </location>
</feature>
<name>A0A5C5X1Y4_9PLAN</name>
<dbReference type="Proteomes" id="UP000317243">
    <property type="component" value="Unassembled WGS sequence"/>
</dbReference>
<keyword evidence="4" id="KW-1185">Reference proteome</keyword>
<gene>
    <name evidence="3" type="ORF">KOR42_05020</name>
</gene>
<evidence type="ECO:0000313" key="4">
    <source>
        <dbReference type="Proteomes" id="UP000317243"/>
    </source>
</evidence>
<feature type="compositionally biased region" description="Basic and acidic residues" evidence="1">
    <location>
        <begin position="1"/>
        <end position="22"/>
    </location>
</feature>
<dbReference type="InterPro" id="IPR007374">
    <property type="entry name" value="ASCH_domain"/>
</dbReference>
<evidence type="ECO:0000256" key="1">
    <source>
        <dbReference type="SAM" id="MobiDB-lite"/>
    </source>
</evidence>
<comment type="caution">
    <text evidence="3">The sequence shown here is derived from an EMBL/GenBank/DDBJ whole genome shotgun (WGS) entry which is preliminary data.</text>
</comment>
<accession>A0A5C5X1Y4</accession>
<dbReference type="OrthoDB" id="359066at2"/>
<dbReference type="Gene3D" id="2.30.130.30">
    <property type="entry name" value="Hypothetical protein"/>
    <property type="match status" value="1"/>
</dbReference>